<proteinExistence type="predicted"/>
<gene>
    <name evidence="1" type="ORF">Cch02nite_41100</name>
</gene>
<name>A0A8J3JT92_9ACTN</name>
<sequence length="129" mass="13419">MPLTGQATFADLGTLTFTGKVHVAVPPNPISPQGLRIIHTRLIDGLGTGTGVSCEARGSQHFRLATASTLEFTGTYNMVPPNPVKPGDPAEACWGKRLNVAFTVSLDDAGNVVGQPTATAVDPVEDPQP</sequence>
<evidence type="ECO:0000313" key="1">
    <source>
        <dbReference type="EMBL" id="GIF90666.1"/>
    </source>
</evidence>
<comment type="caution">
    <text evidence="1">The sequence shown here is derived from an EMBL/GenBank/DDBJ whole genome shotgun (WGS) entry which is preliminary data.</text>
</comment>
<dbReference type="Proteomes" id="UP000619293">
    <property type="component" value="Unassembled WGS sequence"/>
</dbReference>
<dbReference type="EMBL" id="BONG01000025">
    <property type="protein sequence ID" value="GIF90666.1"/>
    <property type="molecule type" value="Genomic_DNA"/>
</dbReference>
<keyword evidence="2" id="KW-1185">Reference proteome</keyword>
<protein>
    <submittedName>
        <fullName evidence="1">Uncharacterized protein</fullName>
    </submittedName>
</protein>
<evidence type="ECO:0000313" key="2">
    <source>
        <dbReference type="Proteomes" id="UP000619293"/>
    </source>
</evidence>
<accession>A0A8J3JT92</accession>
<dbReference type="AlphaFoldDB" id="A0A8J3JT92"/>
<reference evidence="1 2" key="1">
    <citation type="submission" date="2021-01" db="EMBL/GenBank/DDBJ databases">
        <title>Whole genome shotgun sequence of Catellatospora chokoriensis NBRC 107358.</title>
        <authorList>
            <person name="Komaki H."/>
            <person name="Tamura T."/>
        </authorList>
    </citation>
    <scope>NUCLEOTIDE SEQUENCE [LARGE SCALE GENOMIC DNA]</scope>
    <source>
        <strain evidence="1 2">NBRC 107358</strain>
    </source>
</reference>
<organism evidence="1 2">
    <name type="scientific">Catellatospora chokoriensis</name>
    <dbReference type="NCBI Taxonomy" id="310353"/>
    <lineage>
        <taxon>Bacteria</taxon>
        <taxon>Bacillati</taxon>
        <taxon>Actinomycetota</taxon>
        <taxon>Actinomycetes</taxon>
        <taxon>Micromonosporales</taxon>
        <taxon>Micromonosporaceae</taxon>
        <taxon>Catellatospora</taxon>
    </lineage>
</organism>